<keyword evidence="2" id="KW-1185">Reference proteome</keyword>
<reference evidence="1 2" key="1">
    <citation type="journal article" date="2019" name="Sci. Rep.">
        <title>Orb-weaving spider Araneus ventricosus genome elucidates the spidroin gene catalogue.</title>
        <authorList>
            <person name="Kono N."/>
            <person name="Nakamura H."/>
            <person name="Ohtoshi R."/>
            <person name="Moran D.A.P."/>
            <person name="Shinohara A."/>
            <person name="Yoshida Y."/>
            <person name="Fujiwara M."/>
            <person name="Mori M."/>
            <person name="Tomita M."/>
            <person name="Arakawa K."/>
        </authorList>
    </citation>
    <scope>NUCLEOTIDE SEQUENCE [LARGE SCALE GENOMIC DNA]</scope>
</reference>
<protein>
    <submittedName>
        <fullName evidence="1">Uncharacterized protein</fullName>
    </submittedName>
</protein>
<dbReference type="EMBL" id="BGPR01006329">
    <property type="protein sequence ID" value="GBN18022.1"/>
    <property type="molecule type" value="Genomic_DNA"/>
</dbReference>
<evidence type="ECO:0000313" key="2">
    <source>
        <dbReference type="Proteomes" id="UP000499080"/>
    </source>
</evidence>
<accession>A0A4Y2LU03</accession>
<sequence>MLDSVGGAIGVHFQRCQVFQSQVQKLRIFEQRDPYLSQLESHKQDSSGVLIKLIEAQLIGRLGWPRYCSTTPNPSRRQSDIQIIAHIKYVLPYQAETTFGYEWRSEHLTAVLVKPVPENKITLAVE</sequence>
<dbReference type="AlphaFoldDB" id="A0A4Y2LU03"/>
<comment type="caution">
    <text evidence="1">The sequence shown here is derived from an EMBL/GenBank/DDBJ whole genome shotgun (WGS) entry which is preliminary data.</text>
</comment>
<gene>
    <name evidence="1" type="ORF">AVEN_41398_1</name>
</gene>
<name>A0A4Y2LU03_ARAVE</name>
<proteinExistence type="predicted"/>
<evidence type="ECO:0000313" key="1">
    <source>
        <dbReference type="EMBL" id="GBN18022.1"/>
    </source>
</evidence>
<organism evidence="1 2">
    <name type="scientific">Araneus ventricosus</name>
    <name type="common">Orbweaver spider</name>
    <name type="synonym">Epeira ventricosa</name>
    <dbReference type="NCBI Taxonomy" id="182803"/>
    <lineage>
        <taxon>Eukaryota</taxon>
        <taxon>Metazoa</taxon>
        <taxon>Ecdysozoa</taxon>
        <taxon>Arthropoda</taxon>
        <taxon>Chelicerata</taxon>
        <taxon>Arachnida</taxon>
        <taxon>Araneae</taxon>
        <taxon>Araneomorphae</taxon>
        <taxon>Entelegynae</taxon>
        <taxon>Araneoidea</taxon>
        <taxon>Araneidae</taxon>
        <taxon>Araneus</taxon>
    </lineage>
</organism>
<dbReference type="Proteomes" id="UP000499080">
    <property type="component" value="Unassembled WGS sequence"/>
</dbReference>